<organism evidence="1 2">
    <name type="scientific">Argiope bruennichi</name>
    <name type="common">Wasp spider</name>
    <name type="synonym">Aranea bruennichi</name>
    <dbReference type="NCBI Taxonomy" id="94029"/>
    <lineage>
        <taxon>Eukaryota</taxon>
        <taxon>Metazoa</taxon>
        <taxon>Ecdysozoa</taxon>
        <taxon>Arthropoda</taxon>
        <taxon>Chelicerata</taxon>
        <taxon>Arachnida</taxon>
        <taxon>Araneae</taxon>
        <taxon>Araneomorphae</taxon>
        <taxon>Entelegynae</taxon>
        <taxon>Araneoidea</taxon>
        <taxon>Araneidae</taxon>
        <taxon>Argiope</taxon>
    </lineage>
</organism>
<gene>
    <name evidence="1" type="ORF">HNY73_020895</name>
</gene>
<evidence type="ECO:0000313" key="1">
    <source>
        <dbReference type="EMBL" id="KAF8768035.1"/>
    </source>
</evidence>
<dbReference type="Proteomes" id="UP000807504">
    <property type="component" value="Unassembled WGS sequence"/>
</dbReference>
<reference evidence="1" key="2">
    <citation type="submission" date="2020-06" db="EMBL/GenBank/DDBJ databases">
        <authorList>
            <person name="Sheffer M."/>
        </authorList>
    </citation>
    <scope>NUCLEOTIDE SEQUENCE</scope>
</reference>
<accession>A0A8T0ED18</accession>
<dbReference type="EMBL" id="JABXBU010002230">
    <property type="protein sequence ID" value="KAF8768035.1"/>
    <property type="molecule type" value="Genomic_DNA"/>
</dbReference>
<sequence>MVYLLHKYTIIEWYTFLVHEKYLNEGIVVRDCAYECKSGVHELSEFFCCQEDGCNNAPNPQRPVWTVLLTVLVHLVLWSCVHLSGTHEGAIQFQKHEILMEFDDDFVNLVSIRIEPNQSVIYDSRLASYYGKNNYHPV</sequence>
<dbReference type="SUPFAM" id="SSF57302">
    <property type="entry name" value="Snake toxin-like"/>
    <property type="match status" value="1"/>
</dbReference>
<dbReference type="InterPro" id="IPR045860">
    <property type="entry name" value="Snake_toxin-like_sf"/>
</dbReference>
<comment type="caution">
    <text evidence="1">The sequence shown here is derived from an EMBL/GenBank/DDBJ whole genome shotgun (WGS) entry which is preliminary data.</text>
</comment>
<keyword evidence="2" id="KW-1185">Reference proteome</keyword>
<proteinExistence type="predicted"/>
<protein>
    <submittedName>
        <fullName evidence="1">Uncharacterized protein</fullName>
    </submittedName>
</protein>
<dbReference type="AlphaFoldDB" id="A0A8T0ED18"/>
<name>A0A8T0ED18_ARGBR</name>
<evidence type="ECO:0000313" key="2">
    <source>
        <dbReference type="Proteomes" id="UP000807504"/>
    </source>
</evidence>
<reference evidence="1" key="1">
    <citation type="journal article" date="2020" name="bioRxiv">
        <title>Chromosome-level reference genome of the European wasp spider Argiope bruennichi: a resource for studies on range expansion and evolutionary adaptation.</title>
        <authorList>
            <person name="Sheffer M.M."/>
            <person name="Hoppe A."/>
            <person name="Krehenwinkel H."/>
            <person name="Uhl G."/>
            <person name="Kuss A.W."/>
            <person name="Jensen L."/>
            <person name="Jensen C."/>
            <person name="Gillespie R.G."/>
            <person name="Hoff K.J."/>
            <person name="Prost S."/>
        </authorList>
    </citation>
    <scope>NUCLEOTIDE SEQUENCE</scope>
</reference>